<dbReference type="AlphaFoldDB" id="A0AAD5SES1"/>
<feature type="domain" description="Amidase" evidence="2">
    <location>
        <begin position="223"/>
        <end position="386"/>
    </location>
</feature>
<dbReference type="Pfam" id="PF26053">
    <property type="entry name" value="DUF8016"/>
    <property type="match status" value="1"/>
</dbReference>
<reference evidence="4" key="1">
    <citation type="submission" date="2020-05" db="EMBL/GenBank/DDBJ databases">
        <title>Phylogenomic resolution of chytrid fungi.</title>
        <authorList>
            <person name="Stajich J.E."/>
            <person name="Amses K."/>
            <person name="Simmons R."/>
            <person name="Seto K."/>
            <person name="Myers J."/>
            <person name="Bonds A."/>
            <person name="Quandt C.A."/>
            <person name="Barry K."/>
            <person name="Liu P."/>
            <person name="Grigoriev I."/>
            <person name="Longcore J.E."/>
            <person name="James T.Y."/>
        </authorList>
    </citation>
    <scope>NUCLEOTIDE SEQUENCE</scope>
    <source>
        <strain evidence="4">JEL0318</strain>
    </source>
</reference>
<evidence type="ECO:0000313" key="4">
    <source>
        <dbReference type="EMBL" id="KAJ3051571.1"/>
    </source>
</evidence>
<dbReference type="Gene3D" id="3.90.1300.10">
    <property type="entry name" value="Amidase signature (AS) domain"/>
    <property type="match status" value="1"/>
</dbReference>
<evidence type="ECO:0000313" key="5">
    <source>
        <dbReference type="Proteomes" id="UP001212841"/>
    </source>
</evidence>
<gene>
    <name evidence="4" type="ORF">HK097_007417</name>
</gene>
<sequence>MQITHAFSLIFCATAILGNGAVAQYVKAGTPAVSVSYSGQTVTLSGLDYYIPPAVVSKLSSSVKVSGITGDLIPFTVISTADSVFTSAAFDKIVMDYKSKDDVFSDGFLGAVYIKYTGTKKPTIATGALTAIIKKYGSKTFLTSTNYKLSSSSKFSKDLPIGPYFLSLFTGEIHQAYRLYPDEQQAFLYGTIPTSSDSFGILNAHVKGAHTATVGVPSRLYYTKTTKQPLAGVRLAVKDIYDVKGLKTGCGNRAYYDLYPEKTKTAESVKRLVDAGVVVVGKVKTSQFANGESPTADWVDLHSPFNPRGDGYQIPSSSSSGSGAAMAAYPWLDLALGSDTGGSMRGPAGSNGLFGNRPTHGVVPLDNVMPLAGALDTPGIFARDAELWKAAGHVWYKGLKDFKTYPKKVVLPNEYWGAGVRAQPVFDEFAAKLASFLKGSVVNYNMTELWDAGKPAGFGTVGSLLGNAYPAIIAIDQIQKVVDPFYADYAAAHDGRLPFVNPVPLSRWAYGRSLPPTAYDEAIANKTIYMNWWNTQITKPDSKTCSDSIILYPQSAAGPSYRNVYRSAPGVPTGFSVGRISVFAEVPDVVVPIAELPYNSTITGKEEKLPVTVSLMAAKGCDLMLFNLIADLQKAKIISSVKTGSTMY</sequence>
<dbReference type="PANTHER" id="PTHR46310:SF7">
    <property type="entry name" value="AMIDASE 1"/>
    <property type="match status" value="1"/>
</dbReference>
<dbReference type="InterPro" id="IPR058329">
    <property type="entry name" value="Arp1_N"/>
</dbReference>
<proteinExistence type="predicted"/>
<evidence type="ECO:0008006" key="6">
    <source>
        <dbReference type="Google" id="ProtNLM"/>
    </source>
</evidence>
<feature type="signal peptide" evidence="1">
    <location>
        <begin position="1"/>
        <end position="23"/>
    </location>
</feature>
<evidence type="ECO:0000259" key="3">
    <source>
        <dbReference type="Pfam" id="PF26053"/>
    </source>
</evidence>
<feature type="chain" id="PRO_5042269893" description="Amidase domain-containing protein" evidence="1">
    <location>
        <begin position="24"/>
        <end position="648"/>
    </location>
</feature>
<name>A0AAD5SES1_9FUNG</name>
<comment type="caution">
    <text evidence="4">The sequence shown here is derived from an EMBL/GenBank/DDBJ whole genome shotgun (WGS) entry which is preliminary data.</text>
</comment>
<evidence type="ECO:0000259" key="2">
    <source>
        <dbReference type="Pfam" id="PF01425"/>
    </source>
</evidence>
<accession>A0AAD5SES1</accession>
<dbReference type="EMBL" id="JADGJD010000380">
    <property type="protein sequence ID" value="KAJ3051571.1"/>
    <property type="molecule type" value="Genomic_DNA"/>
</dbReference>
<protein>
    <recommendedName>
        <fullName evidence="6">Amidase domain-containing protein</fullName>
    </recommendedName>
</protein>
<dbReference type="InterPro" id="IPR036928">
    <property type="entry name" value="AS_sf"/>
</dbReference>
<keyword evidence="1" id="KW-0732">Signal</keyword>
<dbReference type="PANTHER" id="PTHR46310">
    <property type="entry name" value="AMIDASE 1"/>
    <property type="match status" value="1"/>
</dbReference>
<dbReference type="InterPro" id="IPR023631">
    <property type="entry name" value="Amidase_dom"/>
</dbReference>
<feature type="domain" description="Scytalone dehydratase-like protein Arp1 N-terminal" evidence="3">
    <location>
        <begin position="65"/>
        <end position="180"/>
    </location>
</feature>
<evidence type="ECO:0000256" key="1">
    <source>
        <dbReference type="SAM" id="SignalP"/>
    </source>
</evidence>
<keyword evidence="5" id="KW-1185">Reference proteome</keyword>
<dbReference type="Proteomes" id="UP001212841">
    <property type="component" value="Unassembled WGS sequence"/>
</dbReference>
<organism evidence="4 5">
    <name type="scientific">Rhizophlyctis rosea</name>
    <dbReference type="NCBI Taxonomy" id="64517"/>
    <lineage>
        <taxon>Eukaryota</taxon>
        <taxon>Fungi</taxon>
        <taxon>Fungi incertae sedis</taxon>
        <taxon>Chytridiomycota</taxon>
        <taxon>Chytridiomycota incertae sedis</taxon>
        <taxon>Chytridiomycetes</taxon>
        <taxon>Rhizophlyctidales</taxon>
        <taxon>Rhizophlyctidaceae</taxon>
        <taxon>Rhizophlyctis</taxon>
    </lineage>
</organism>
<dbReference type="SUPFAM" id="SSF75304">
    <property type="entry name" value="Amidase signature (AS) enzymes"/>
    <property type="match status" value="1"/>
</dbReference>
<dbReference type="Pfam" id="PF01425">
    <property type="entry name" value="Amidase"/>
    <property type="match status" value="1"/>
</dbReference>